<name>A0A9Q1KZP0_9SOLA</name>
<evidence type="ECO:0000313" key="2">
    <source>
        <dbReference type="Proteomes" id="UP001152561"/>
    </source>
</evidence>
<accession>A0A9Q1KZP0</accession>
<organism evidence="1 2">
    <name type="scientific">Anisodus acutangulus</name>
    <dbReference type="NCBI Taxonomy" id="402998"/>
    <lineage>
        <taxon>Eukaryota</taxon>
        <taxon>Viridiplantae</taxon>
        <taxon>Streptophyta</taxon>
        <taxon>Embryophyta</taxon>
        <taxon>Tracheophyta</taxon>
        <taxon>Spermatophyta</taxon>
        <taxon>Magnoliopsida</taxon>
        <taxon>eudicotyledons</taxon>
        <taxon>Gunneridae</taxon>
        <taxon>Pentapetalae</taxon>
        <taxon>asterids</taxon>
        <taxon>lamiids</taxon>
        <taxon>Solanales</taxon>
        <taxon>Solanaceae</taxon>
        <taxon>Solanoideae</taxon>
        <taxon>Hyoscyameae</taxon>
        <taxon>Anisodus</taxon>
    </lineage>
</organism>
<sequence>MDVVFQCWTWKLVQFLDYHLPFLEVSVLEISGFSGASSSSSANQDEFELLHKKLEEITELYLKEKAEREEESKRKEKVRGV</sequence>
<gene>
    <name evidence="1" type="ORF">K7X08_028903</name>
</gene>
<evidence type="ECO:0000313" key="1">
    <source>
        <dbReference type="EMBL" id="KAJ8526426.1"/>
    </source>
</evidence>
<protein>
    <submittedName>
        <fullName evidence="1">Uncharacterized protein</fullName>
    </submittedName>
</protein>
<dbReference type="EMBL" id="JAJAGQ010000024">
    <property type="protein sequence ID" value="KAJ8526426.1"/>
    <property type="molecule type" value="Genomic_DNA"/>
</dbReference>
<keyword evidence="2" id="KW-1185">Reference proteome</keyword>
<dbReference type="AlphaFoldDB" id="A0A9Q1KZP0"/>
<dbReference type="Proteomes" id="UP001152561">
    <property type="component" value="Unassembled WGS sequence"/>
</dbReference>
<comment type="caution">
    <text evidence="1">The sequence shown here is derived from an EMBL/GenBank/DDBJ whole genome shotgun (WGS) entry which is preliminary data.</text>
</comment>
<reference evidence="2" key="1">
    <citation type="journal article" date="2023" name="Proc. Natl. Acad. Sci. U.S.A.">
        <title>Genomic and structural basis for evolution of tropane alkaloid biosynthesis.</title>
        <authorList>
            <person name="Wanga Y.-J."/>
            <person name="Taina T."/>
            <person name="Yua J.-Y."/>
            <person name="Lia J."/>
            <person name="Xua B."/>
            <person name="Chenc J."/>
            <person name="D'Auriad J.C."/>
            <person name="Huanga J.-P."/>
            <person name="Huanga S.-X."/>
        </authorList>
    </citation>
    <scope>NUCLEOTIDE SEQUENCE [LARGE SCALE GENOMIC DNA]</scope>
    <source>
        <strain evidence="2">cv. KIB-2019</strain>
    </source>
</reference>
<proteinExistence type="predicted"/>